<sequence length="52" mass="5752">MQTEKQIDQTEQDQDQEIADLLGITVLSPLEESSVTGGAAQHEDHDHVHKAQ</sequence>
<dbReference type="EMBL" id="JBDXMI010000001">
    <property type="protein sequence ID" value="MEO9385184.1"/>
    <property type="molecule type" value="Genomic_DNA"/>
</dbReference>
<organism evidence="2 3">
    <name type="scientific">Chromobacterium phragmitis</name>
    <dbReference type="NCBI Taxonomy" id="2202141"/>
    <lineage>
        <taxon>Bacteria</taxon>
        <taxon>Pseudomonadati</taxon>
        <taxon>Pseudomonadota</taxon>
        <taxon>Betaproteobacteria</taxon>
        <taxon>Neisseriales</taxon>
        <taxon>Chromobacteriaceae</taxon>
        <taxon>Chromobacterium</taxon>
    </lineage>
</organism>
<feature type="compositionally biased region" description="Basic and acidic residues" evidence="1">
    <location>
        <begin position="41"/>
        <end position="52"/>
    </location>
</feature>
<proteinExistence type="predicted"/>
<name>A0ABV0IV62_9NEIS</name>
<keyword evidence="3" id="KW-1185">Reference proteome</keyword>
<comment type="caution">
    <text evidence="2">The sequence shown here is derived from an EMBL/GenBank/DDBJ whole genome shotgun (WGS) entry which is preliminary data.</text>
</comment>
<evidence type="ECO:0000313" key="2">
    <source>
        <dbReference type="EMBL" id="MEO9385184.1"/>
    </source>
</evidence>
<reference evidence="2 3" key="1">
    <citation type="submission" date="2024-05" db="EMBL/GenBank/DDBJ databases">
        <authorList>
            <person name="De Oliveira J.P."/>
            <person name="Noriler S.A."/>
            <person name="De Oliveira A.G."/>
            <person name="Sipoli D.S."/>
        </authorList>
    </citation>
    <scope>NUCLEOTIDE SEQUENCE [LARGE SCALE GENOMIC DNA]</scope>
    <source>
        <strain evidence="2 3">LABIM192</strain>
    </source>
</reference>
<gene>
    <name evidence="2" type="ORF">ABI908_13895</name>
</gene>
<evidence type="ECO:0000313" key="3">
    <source>
        <dbReference type="Proteomes" id="UP001462502"/>
    </source>
</evidence>
<accession>A0ABV0IV62</accession>
<dbReference type="Proteomes" id="UP001462502">
    <property type="component" value="Unassembled WGS sequence"/>
</dbReference>
<protein>
    <recommendedName>
        <fullName evidence="4">Benenodin family lasso peptide</fullName>
    </recommendedName>
</protein>
<evidence type="ECO:0008006" key="4">
    <source>
        <dbReference type="Google" id="ProtNLM"/>
    </source>
</evidence>
<evidence type="ECO:0000256" key="1">
    <source>
        <dbReference type="SAM" id="MobiDB-lite"/>
    </source>
</evidence>
<feature type="region of interest" description="Disordered" evidence="1">
    <location>
        <begin position="32"/>
        <end position="52"/>
    </location>
</feature>
<dbReference type="RefSeq" id="WP_168191861.1">
    <property type="nucleotide sequence ID" value="NZ_CP029495.1"/>
</dbReference>